<proteinExistence type="predicted"/>
<name>A0AAD4SLU0_9MAGN</name>
<evidence type="ECO:0000313" key="1">
    <source>
        <dbReference type="EMBL" id="KAI3911079.1"/>
    </source>
</evidence>
<dbReference type="AlphaFoldDB" id="A0AAD4SLU0"/>
<keyword evidence="2" id="KW-1185">Reference proteome</keyword>
<evidence type="ECO:0000313" key="2">
    <source>
        <dbReference type="Proteomes" id="UP001202328"/>
    </source>
</evidence>
<dbReference type="Proteomes" id="UP001202328">
    <property type="component" value="Unassembled WGS sequence"/>
</dbReference>
<organism evidence="1 2">
    <name type="scientific">Papaver atlanticum</name>
    <dbReference type="NCBI Taxonomy" id="357466"/>
    <lineage>
        <taxon>Eukaryota</taxon>
        <taxon>Viridiplantae</taxon>
        <taxon>Streptophyta</taxon>
        <taxon>Embryophyta</taxon>
        <taxon>Tracheophyta</taxon>
        <taxon>Spermatophyta</taxon>
        <taxon>Magnoliopsida</taxon>
        <taxon>Ranunculales</taxon>
        <taxon>Papaveraceae</taxon>
        <taxon>Papaveroideae</taxon>
        <taxon>Papaver</taxon>
    </lineage>
</organism>
<protein>
    <submittedName>
        <fullName evidence="1">Uncharacterized protein</fullName>
    </submittedName>
</protein>
<comment type="caution">
    <text evidence="1">The sequence shown here is derived from an EMBL/GenBank/DDBJ whole genome shotgun (WGS) entry which is preliminary data.</text>
</comment>
<sequence length="99" mass="11114">MRGGSCNCGLLLREVLLSTNAHLRLIHPSLCPLYAQLESHCPAILSALCKPSNVGKGCFPLVHLEAIVQDWSFHWTNTPNVATYKSLWIEQNWKSKRLS</sequence>
<gene>
    <name evidence="1" type="ORF">MKW98_015736</name>
</gene>
<dbReference type="EMBL" id="JAJJMB010010084">
    <property type="protein sequence ID" value="KAI3911079.1"/>
    <property type="molecule type" value="Genomic_DNA"/>
</dbReference>
<reference evidence="1" key="1">
    <citation type="submission" date="2022-04" db="EMBL/GenBank/DDBJ databases">
        <title>A functionally conserved STORR gene fusion in Papaver species that diverged 16.8 million years ago.</title>
        <authorList>
            <person name="Catania T."/>
        </authorList>
    </citation>
    <scope>NUCLEOTIDE SEQUENCE</scope>
    <source>
        <strain evidence="1">S-188037</strain>
    </source>
</reference>
<accession>A0AAD4SLU0</accession>